<accession>A0A5R8PBX1</accession>
<feature type="transmembrane region" description="Helical" evidence="2">
    <location>
        <begin position="147"/>
        <end position="167"/>
    </location>
</feature>
<protein>
    <recommendedName>
        <fullName evidence="5">34 kDa antigenic family protein</fullName>
    </recommendedName>
</protein>
<evidence type="ECO:0008006" key="5">
    <source>
        <dbReference type="Google" id="ProtNLM"/>
    </source>
</evidence>
<feature type="region of interest" description="Disordered" evidence="1">
    <location>
        <begin position="1"/>
        <end position="33"/>
    </location>
</feature>
<keyword evidence="2" id="KW-1133">Transmembrane helix</keyword>
<dbReference type="AlphaFoldDB" id="A0A5R8PBX1"/>
<dbReference type="RefSeq" id="WP_138457188.1">
    <property type="nucleotide sequence ID" value="NZ_VBUU01000019.1"/>
</dbReference>
<dbReference type="OrthoDB" id="4571505at2"/>
<feature type="compositionally biased region" description="Low complexity" evidence="1">
    <location>
        <begin position="183"/>
        <end position="202"/>
    </location>
</feature>
<name>A0A5R8PBX1_9NOCA</name>
<organism evidence="3 4">
    <name type="scientific">Nocardia cyriacigeorgica</name>
    <dbReference type="NCBI Taxonomy" id="135487"/>
    <lineage>
        <taxon>Bacteria</taxon>
        <taxon>Bacillati</taxon>
        <taxon>Actinomycetota</taxon>
        <taxon>Actinomycetes</taxon>
        <taxon>Mycobacteriales</taxon>
        <taxon>Nocardiaceae</taxon>
        <taxon>Nocardia</taxon>
    </lineage>
</organism>
<gene>
    <name evidence="3" type="ORF">FEK35_18355</name>
</gene>
<feature type="transmembrane region" description="Helical" evidence="2">
    <location>
        <begin position="43"/>
        <end position="64"/>
    </location>
</feature>
<dbReference type="InterPro" id="IPR035166">
    <property type="entry name" value="DUF5336"/>
</dbReference>
<evidence type="ECO:0000313" key="3">
    <source>
        <dbReference type="EMBL" id="TLG06324.1"/>
    </source>
</evidence>
<feature type="compositionally biased region" description="Low complexity" evidence="1">
    <location>
        <begin position="227"/>
        <end position="317"/>
    </location>
</feature>
<dbReference type="Pfam" id="PF17270">
    <property type="entry name" value="DUF5336"/>
    <property type="match status" value="1"/>
</dbReference>
<sequence length="338" mass="35095">MSYPTGGSGYNAPAPTPSASPNPGQSPAGAGTESGAAAKGLPFFLTIGVAALGVISFLFGFLPFQGAKEGGSLSGSGSDETENAFNSMFGITPLLTIVLIAALLAGLSLLPKQNWNGAAAAVSVAAFFGLLFQSFNQFEGVELQWGAWVLLFFVFVQAAIAVAVLLFEAGIIKLPEPRPAAQQAQAGYGQQQPGYGQQQYGQQQGGYGQQQFGQSQPGQGGFGGGQYPSQPSYSQPGQQPAYGQQPGQQSYGQQQPSYGQQPGYGAGQQQSPYAGGQQQSPSDGATQQFGGQQQQYGQQQYGQQQPQQGQQGQPFGGEQNADPAADPTRAFRPSDDNK</sequence>
<feature type="region of interest" description="Disordered" evidence="1">
    <location>
        <begin position="183"/>
        <end position="338"/>
    </location>
</feature>
<dbReference type="EMBL" id="VBUU01000019">
    <property type="protein sequence ID" value="TLG06324.1"/>
    <property type="molecule type" value="Genomic_DNA"/>
</dbReference>
<keyword evidence="2" id="KW-0472">Membrane</keyword>
<dbReference type="Proteomes" id="UP000308349">
    <property type="component" value="Unassembled WGS sequence"/>
</dbReference>
<evidence type="ECO:0000256" key="1">
    <source>
        <dbReference type="SAM" id="MobiDB-lite"/>
    </source>
</evidence>
<proteinExistence type="predicted"/>
<reference evidence="3 4" key="1">
    <citation type="submission" date="2019-05" db="EMBL/GenBank/DDBJ databases">
        <title>Genomes sequences of two Nocardia cyriacigeorgica environmental isolates, type strains Nocardia asteroides ATCC 19247 and Nocardia cyriacigeorgica DSM 44484.</title>
        <authorList>
            <person name="Vautrin F."/>
            <person name="Bergeron E."/>
            <person name="Dubost A."/>
            <person name="Abrouk D."/>
            <person name="Rodriguez Nava V."/>
            <person name="Pujic P."/>
        </authorList>
    </citation>
    <scope>NUCLEOTIDE SEQUENCE [LARGE SCALE GENOMIC DNA]</scope>
    <source>
        <strain evidence="3 4">EML 1456</strain>
    </source>
</reference>
<feature type="transmembrane region" description="Helical" evidence="2">
    <location>
        <begin position="117"/>
        <end position="135"/>
    </location>
</feature>
<comment type="caution">
    <text evidence="3">The sequence shown here is derived from an EMBL/GenBank/DDBJ whole genome shotgun (WGS) entry which is preliminary data.</text>
</comment>
<feature type="transmembrane region" description="Helical" evidence="2">
    <location>
        <begin position="84"/>
        <end position="110"/>
    </location>
</feature>
<keyword evidence="2" id="KW-0812">Transmembrane</keyword>
<evidence type="ECO:0000256" key="2">
    <source>
        <dbReference type="SAM" id="Phobius"/>
    </source>
</evidence>
<evidence type="ECO:0000313" key="4">
    <source>
        <dbReference type="Proteomes" id="UP000308349"/>
    </source>
</evidence>